<dbReference type="EMBL" id="ML180471">
    <property type="protein sequence ID" value="THU77347.1"/>
    <property type="molecule type" value="Genomic_DNA"/>
</dbReference>
<organism evidence="1 2">
    <name type="scientific">Dendrothele bispora (strain CBS 962.96)</name>
    <dbReference type="NCBI Taxonomy" id="1314807"/>
    <lineage>
        <taxon>Eukaryota</taxon>
        <taxon>Fungi</taxon>
        <taxon>Dikarya</taxon>
        <taxon>Basidiomycota</taxon>
        <taxon>Agaricomycotina</taxon>
        <taxon>Agaricomycetes</taxon>
        <taxon>Agaricomycetidae</taxon>
        <taxon>Agaricales</taxon>
        <taxon>Agaricales incertae sedis</taxon>
        <taxon>Dendrothele</taxon>
    </lineage>
</organism>
<accession>A0A4S8KNX5</accession>
<dbReference type="Proteomes" id="UP000297245">
    <property type="component" value="Unassembled WGS sequence"/>
</dbReference>
<dbReference type="AlphaFoldDB" id="A0A4S8KNX5"/>
<feature type="non-terminal residue" evidence="1">
    <location>
        <position position="1"/>
    </location>
</feature>
<proteinExistence type="predicted"/>
<evidence type="ECO:0000313" key="1">
    <source>
        <dbReference type="EMBL" id="THU77347.1"/>
    </source>
</evidence>
<protein>
    <submittedName>
        <fullName evidence="1">Uncharacterized protein</fullName>
    </submittedName>
</protein>
<gene>
    <name evidence="1" type="ORF">K435DRAFT_702616</name>
</gene>
<dbReference type="OrthoDB" id="3064439at2759"/>
<keyword evidence="2" id="KW-1185">Reference proteome</keyword>
<evidence type="ECO:0000313" key="2">
    <source>
        <dbReference type="Proteomes" id="UP000297245"/>
    </source>
</evidence>
<sequence length="112" mass="12752">IHEHNGMGAFEGLQRLGVDVWPKCDLGQVTRAFTGLYSLLEDKLSVDDQNDLGFSPIFLEHFFCKVTRWEKTFDNEGPITLETIAVNAVSEETDSYPIPLVIERSELLQYFV</sequence>
<name>A0A4S8KNX5_DENBC</name>
<reference evidence="1 2" key="1">
    <citation type="journal article" date="2019" name="Nat. Ecol. Evol.">
        <title>Megaphylogeny resolves global patterns of mushroom evolution.</title>
        <authorList>
            <person name="Varga T."/>
            <person name="Krizsan K."/>
            <person name="Foldi C."/>
            <person name="Dima B."/>
            <person name="Sanchez-Garcia M."/>
            <person name="Sanchez-Ramirez S."/>
            <person name="Szollosi G.J."/>
            <person name="Szarkandi J.G."/>
            <person name="Papp V."/>
            <person name="Albert L."/>
            <person name="Andreopoulos W."/>
            <person name="Angelini C."/>
            <person name="Antonin V."/>
            <person name="Barry K.W."/>
            <person name="Bougher N.L."/>
            <person name="Buchanan P."/>
            <person name="Buyck B."/>
            <person name="Bense V."/>
            <person name="Catcheside P."/>
            <person name="Chovatia M."/>
            <person name="Cooper J."/>
            <person name="Damon W."/>
            <person name="Desjardin D."/>
            <person name="Finy P."/>
            <person name="Geml J."/>
            <person name="Haridas S."/>
            <person name="Hughes K."/>
            <person name="Justo A."/>
            <person name="Karasinski D."/>
            <person name="Kautmanova I."/>
            <person name="Kiss B."/>
            <person name="Kocsube S."/>
            <person name="Kotiranta H."/>
            <person name="LaButti K.M."/>
            <person name="Lechner B.E."/>
            <person name="Liimatainen K."/>
            <person name="Lipzen A."/>
            <person name="Lukacs Z."/>
            <person name="Mihaltcheva S."/>
            <person name="Morgado L.N."/>
            <person name="Niskanen T."/>
            <person name="Noordeloos M.E."/>
            <person name="Ohm R.A."/>
            <person name="Ortiz-Santana B."/>
            <person name="Ovrebo C."/>
            <person name="Racz N."/>
            <person name="Riley R."/>
            <person name="Savchenko A."/>
            <person name="Shiryaev A."/>
            <person name="Soop K."/>
            <person name="Spirin V."/>
            <person name="Szebenyi C."/>
            <person name="Tomsovsky M."/>
            <person name="Tulloss R.E."/>
            <person name="Uehling J."/>
            <person name="Grigoriev I.V."/>
            <person name="Vagvolgyi C."/>
            <person name="Papp T."/>
            <person name="Martin F.M."/>
            <person name="Miettinen O."/>
            <person name="Hibbett D.S."/>
            <person name="Nagy L.G."/>
        </authorList>
    </citation>
    <scope>NUCLEOTIDE SEQUENCE [LARGE SCALE GENOMIC DNA]</scope>
    <source>
        <strain evidence="1 2">CBS 962.96</strain>
    </source>
</reference>